<evidence type="ECO:0000313" key="2">
    <source>
        <dbReference type="Proteomes" id="UP000242847"/>
    </source>
</evidence>
<dbReference type="Proteomes" id="UP000242847">
    <property type="component" value="Unassembled WGS sequence"/>
</dbReference>
<dbReference type="OrthoDB" id="6894528at2"/>
<comment type="caution">
    <text evidence="1">The sequence shown here is derived from an EMBL/GenBank/DDBJ whole genome shotgun (WGS) entry which is preliminary data.</text>
</comment>
<protein>
    <submittedName>
        <fullName evidence="1">Uncharacterized protein</fullName>
    </submittedName>
</protein>
<dbReference type="RefSeq" id="WP_083724603.1">
    <property type="nucleotide sequence ID" value="NZ_FOUD01000001.1"/>
</dbReference>
<proteinExistence type="predicted"/>
<organism evidence="1 2">
    <name type="scientific">Halopseudomonas pachastrellae</name>
    <dbReference type="NCBI Taxonomy" id="254161"/>
    <lineage>
        <taxon>Bacteria</taxon>
        <taxon>Pseudomonadati</taxon>
        <taxon>Pseudomonadota</taxon>
        <taxon>Gammaproteobacteria</taxon>
        <taxon>Pseudomonadales</taxon>
        <taxon>Pseudomonadaceae</taxon>
        <taxon>Halopseudomonas</taxon>
    </lineage>
</organism>
<accession>A0A1S8DLA5</accession>
<sequence length="314" mass="33367">MGIESSQSFLQEFAGDALGRAQSLANRIGSYSPGSTRIDFSYSPTKPNIQPPPSIGDLLATDASGAARAFLDAETDKWLAKFFPNLQSAVVSQPDAWVDGILSGSEPFGLPNDVHEGVIHAARDRAYRAADSEKAQIRAGYSLRGFNAPPGAAIAAMNNADIRASDAIAEVNRTQMIRDAEIKVELAKFAAQLAGQLRTSMLQTLANFYNQWSDVLKQNTDIARAKAQAYSALTSALSSYYNVELGFEELRLKAATGKADAQVAASKNRLQEGEVRANQNRALAQAASAFAEASSAAANAQSSLQAELYSGPVS</sequence>
<name>A0A1S8DLA5_9GAMM</name>
<dbReference type="STRING" id="254161.SAMN05216256_101127"/>
<dbReference type="EMBL" id="MUBC01000004">
    <property type="protein sequence ID" value="ONM45432.1"/>
    <property type="molecule type" value="Genomic_DNA"/>
</dbReference>
<keyword evidence="2" id="KW-1185">Reference proteome</keyword>
<reference evidence="1 2" key="1">
    <citation type="submission" date="2017-01" db="EMBL/GenBank/DDBJ databases">
        <title>Draft genome sequence of Pseudomonas pachastrellae type strain CCUG 46540T from a deep sea.</title>
        <authorList>
            <person name="Gomila M."/>
            <person name="Mulet M."/>
            <person name="Lalucat J."/>
            <person name="Garcia-Valdes E."/>
        </authorList>
    </citation>
    <scope>NUCLEOTIDE SEQUENCE [LARGE SCALE GENOMIC DNA]</scope>
    <source>
        <strain evidence="1 2">CCUG 46540</strain>
    </source>
</reference>
<gene>
    <name evidence="1" type="ORF">BXT89_03140</name>
</gene>
<dbReference type="AlphaFoldDB" id="A0A1S8DLA5"/>
<evidence type="ECO:0000313" key="1">
    <source>
        <dbReference type="EMBL" id="ONM45432.1"/>
    </source>
</evidence>